<dbReference type="CDD" id="cd00104">
    <property type="entry name" value="KAZAL_FS"/>
    <property type="match status" value="1"/>
</dbReference>
<organism evidence="4 5">
    <name type="scientific">Candidatus Collierbacteria bacterium RIFOXYD1_FULL_40_9</name>
    <dbReference type="NCBI Taxonomy" id="1817731"/>
    <lineage>
        <taxon>Bacteria</taxon>
        <taxon>Candidatus Collieribacteriota</taxon>
    </lineage>
</organism>
<keyword evidence="2" id="KW-0472">Membrane</keyword>
<evidence type="ECO:0000259" key="3">
    <source>
        <dbReference type="PROSITE" id="PS51465"/>
    </source>
</evidence>
<name>A0A1F5FTK5_9BACT</name>
<feature type="domain" description="Kazal-like" evidence="3">
    <location>
        <begin position="59"/>
        <end position="110"/>
    </location>
</feature>
<evidence type="ECO:0000313" key="5">
    <source>
        <dbReference type="Proteomes" id="UP000179237"/>
    </source>
</evidence>
<dbReference type="PROSITE" id="PS51465">
    <property type="entry name" value="KAZAL_2"/>
    <property type="match status" value="1"/>
</dbReference>
<protein>
    <recommendedName>
        <fullName evidence="3">Kazal-like domain-containing protein</fullName>
    </recommendedName>
</protein>
<feature type="transmembrane region" description="Helical" evidence="2">
    <location>
        <begin position="15"/>
        <end position="32"/>
    </location>
</feature>
<keyword evidence="2" id="KW-0812">Transmembrane</keyword>
<dbReference type="InterPro" id="IPR036058">
    <property type="entry name" value="Kazal_dom_sf"/>
</dbReference>
<keyword evidence="2" id="KW-1133">Transmembrane helix</keyword>
<comment type="caution">
    <text evidence="4">The sequence shown here is derived from an EMBL/GenBank/DDBJ whole genome shotgun (WGS) entry which is preliminary data.</text>
</comment>
<evidence type="ECO:0000256" key="2">
    <source>
        <dbReference type="SAM" id="Phobius"/>
    </source>
</evidence>
<dbReference type="EMBL" id="MFAQ01000035">
    <property type="protein sequence ID" value="OGD82946.1"/>
    <property type="molecule type" value="Genomic_DNA"/>
</dbReference>
<dbReference type="Gene3D" id="3.30.60.30">
    <property type="match status" value="1"/>
</dbReference>
<accession>A0A1F5FTK5</accession>
<dbReference type="SUPFAM" id="SSF100895">
    <property type="entry name" value="Kazal-type serine protease inhibitors"/>
    <property type="match status" value="1"/>
</dbReference>
<evidence type="ECO:0000313" key="4">
    <source>
        <dbReference type="EMBL" id="OGD82946.1"/>
    </source>
</evidence>
<reference evidence="4 5" key="1">
    <citation type="journal article" date="2016" name="Nat. Commun.">
        <title>Thousands of microbial genomes shed light on interconnected biogeochemical processes in an aquifer system.</title>
        <authorList>
            <person name="Anantharaman K."/>
            <person name="Brown C.T."/>
            <person name="Hug L.A."/>
            <person name="Sharon I."/>
            <person name="Castelle C.J."/>
            <person name="Probst A.J."/>
            <person name="Thomas B.C."/>
            <person name="Singh A."/>
            <person name="Wilkins M.J."/>
            <person name="Karaoz U."/>
            <person name="Brodie E.L."/>
            <person name="Williams K.H."/>
            <person name="Hubbard S.S."/>
            <person name="Banfield J.F."/>
        </authorList>
    </citation>
    <scope>NUCLEOTIDE SEQUENCE [LARGE SCALE GENOMIC DNA]</scope>
</reference>
<evidence type="ECO:0000256" key="1">
    <source>
        <dbReference type="SAM" id="MobiDB-lite"/>
    </source>
</evidence>
<proteinExistence type="predicted"/>
<feature type="region of interest" description="Disordered" evidence="1">
    <location>
        <begin position="38"/>
        <end position="68"/>
    </location>
</feature>
<gene>
    <name evidence="4" type="ORF">A2572_03700</name>
</gene>
<dbReference type="Proteomes" id="UP000179237">
    <property type="component" value="Unassembled WGS sequence"/>
</dbReference>
<dbReference type="InterPro" id="IPR002350">
    <property type="entry name" value="Kazal_dom"/>
</dbReference>
<dbReference type="AlphaFoldDB" id="A0A1F5FTK5"/>
<sequence length="120" mass="13003">MNPANNSSESTLKSLFPMLVILIVLVAGIILLPQMTADPRSRASEPKPSISPSQPPRPTFPPMNTSERPEIICSDLYSPVCDTTTNITYPNPCEAQKVGVFHTTTGECKSPKPLPLPQTN</sequence>